<dbReference type="Pfam" id="PF07980">
    <property type="entry name" value="SusD_RagB"/>
    <property type="match status" value="1"/>
</dbReference>
<dbReference type="InterPro" id="IPR011990">
    <property type="entry name" value="TPR-like_helical_dom_sf"/>
</dbReference>
<evidence type="ECO:0000256" key="2">
    <source>
        <dbReference type="ARBA" id="ARBA00006275"/>
    </source>
</evidence>
<evidence type="ECO:0000256" key="3">
    <source>
        <dbReference type="ARBA" id="ARBA00022729"/>
    </source>
</evidence>
<dbReference type="Proteomes" id="UP000283341">
    <property type="component" value="Unassembled WGS sequence"/>
</dbReference>
<comment type="similarity">
    <text evidence="2">Belongs to the SusD family.</text>
</comment>
<evidence type="ECO:0000313" key="8">
    <source>
        <dbReference type="EMBL" id="RGS35319.1"/>
    </source>
</evidence>
<dbReference type="Gene3D" id="1.25.40.390">
    <property type="match status" value="1"/>
</dbReference>
<proteinExistence type="inferred from homology"/>
<gene>
    <name evidence="8" type="ORF">DWX97_16845</name>
</gene>
<dbReference type="EMBL" id="QRVJ01000015">
    <property type="protein sequence ID" value="RGS35319.1"/>
    <property type="molecule type" value="Genomic_DNA"/>
</dbReference>
<evidence type="ECO:0000259" key="6">
    <source>
        <dbReference type="Pfam" id="PF07980"/>
    </source>
</evidence>
<name>A0A412IEN7_9BACE</name>
<evidence type="ECO:0000259" key="7">
    <source>
        <dbReference type="Pfam" id="PF14322"/>
    </source>
</evidence>
<feature type="domain" description="SusD-like N-terminal" evidence="7">
    <location>
        <begin position="73"/>
        <end position="220"/>
    </location>
</feature>
<reference evidence="8 9" key="1">
    <citation type="submission" date="2018-08" db="EMBL/GenBank/DDBJ databases">
        <title>A genome reference for cultivated species of the human gut microbiota.</title>
        <authorList>
            <person name="Zou Y."/>
            <person name="Xue W."/>
            <person name="Luo G."/>
        </authorList>
    </citation>
    <scope>NUCLEOTIDE SEQUENCE [LARGE SCALE GENOMIC DNA]</scope>
    <source>
        <strain evidence="8 9">AF22-3AC</strain>
    </source>
</reference>
<dbReference type="Pfam" id="PF14322">
    <property type="entry name" value="SusD-like_3"/>
    <property type="match status" value="1"/>
</dbReference>
<evidence type="ECO:0000313" key="9">
    <source>
        <dbReference type="Proteomes" id="UP000283341"/>
    </source>
</evidence>
<accession>A0A412IEN7</accession>
<dbReference type="InterPro" id="IPR033985">
    <property type="entry name" value="SusD-like_N"/>
</dbReference>
<keyword evidence="3" id="KW-0732">Signal</keyword>
<keyword evidence="4" id="KW-0472">Membrane</keyword>
<sequence length="510" mass="57998">MKTKIYIVASMIACCGLCSCNDLIDIYPVENNVADKFYSSEFEITQAVMGVYARLGRNGGSQDFPTIYYFMASEGRSDNLYYAALANAQRDQVDLRNFAVTDVTGTNEDIYARLYQIIADANMLLERSPEHYVRYRAEASFLRALAYFELVRAYGPQPVVDRSVLNEDAKKMDRQPIEDIYKLIISDLEYAGNNLEAFYTGEEAGRVGSVAAKCLLGEVYVTMAGYPMNDRSAYQKAETTLEPIMDQAKTRFAPDYSYIFDVNKENTYDLFSVQFASGNQGLGSSLAGYVTEGSGGVMIPEWFYSGYHLQGQDFRVDTLLVNEMKKLGDKRLETSVTEGYWDTTEHGFTPEDSAKHYKERCMMIKYLVKDNTNKTIKAWNDYPLNFPILRPADAYLLYAEALINNNKASQAKEWIDAIRQRADLSPLDHVPTMDDVMDERRYEFIGEGKRYFDLVRMGKDTFVSTLKNFSDHYEHVTKMGANNPSEKDLLLPIPLTVMNIQASWTNNPGY</sequence>
<feature type="domain" description="RagB/SusD" evidence="6">
    <location>
        <begin position="292"/>
        <end position="510"/>
    </location>
</feature>
<organism evidence="8 9">
    <name type="scientific">Bacteroides cellulosilyticus</name>
    <dbReference type="NCBI Taxonomy" id="246787"/>
    <lineage>
        <taxon>Bacteria</taxon>
        <taxon>Pseudomonadati</taxon>
        <taxon>Bacteroidota</taxon>
        <taxon>Bacteroidia</taxon>
        <taxon>Bacteroidales</taxon>
        <taxon>Bacteroidaceae</taxon>
        <taxon>Bacteroides</taxon>
    </lineage>
</organism>
<comment type="caution">
    <text evidence="8">The sequence shown here is derived from an EMBL/GenBank/DDBJ whole genome shotgun (WGS) entry which is preliminary data.</text>
</comment>
<evidence type="ECO:0000256" key="4">
    <source>
        <dbReference type="ARBA" id="ARBA00023136"/>
    </source>
</evidence>
<dbReference type="SUPFAM" id="SSF48452">
    <property type="entry name" value="TPR-like"/>
    <property type="match status" value="1"/>
</dbReference>
<evidence type="ECO:0000256" key="5">
    <source>
        <dbReference type="ARBA" id="ARBA00023237"/>
    </source>
</evidence>
<dbReference type="PROSITE" id="PS51257">
    <property type="entry name" value="PROKAR_LIPOPROTEIN"/>
    <property type="match status" value="1"/>
</dbReference>
<dbReference type="InterPro" id="IPR012944">
    <property type="entry name" value="SusD_RagB_dom"/>
</dbReference>
<evidence type="ECO:0000256" key="1">
    <source>
        <dbReference type="ARBA" id="ARBA00004442"/>
    </source>
</evidence>
<comment type="subcellular location">
    <subcellularLocation>
        <location evidence="1">Cell outer membrane</location>
    </subcellularLocation>
</comment>
<dbReference type="RefSeq" id="WP_118403106.1">
    <property type="nucleotide sequence ID" value="NZ_JADNFX010000021.1"/>
</dbReference>
<dbReference type="GO" id="GO:0009279">
    <property type="term" value="C:cell outer membrane"/>
    <property type="evidence" value="ECO:0007669"/>
    <property type="project" value="UniProtKB-SubCell"/>
</dbReference>
<dbReference type="AlphaFoldDB" id="A0A412IEN7"/>
<protein>
    <submittedName>
        <fullName evidence="8">RagB/SusD family nutrient uptake outer membrane protein</fullName>
    </submittedName>
</protein>
<keyword evidence="5" id="KW-0998">Cell outer membrane</keyword>